<gene>
    <name evidence="13" type="ORF">HBF32_08025</name>
</gene>
<evidence type="ECO:0000256" key="6">
    <source>
        <dbReference type="ARBA" id="ARBA00022806"/>
    </source>
</evidence>
<dbReference type="Proteomes" id="UP000518878">
    <property type="component" value="Unassembled WGS sequence"/>
</dbReference>
<evidence type="ECO:0000256" key="8">
    <source>
        <dbReference type="ARBA" id="ARBA00023125"/>
    </source>
</evidence>
<proteinExistence type="inferred from homology"/>
<dbReference type="AlphaFoldDB" id="A0A7X5TQ31"/>
<dbReference type="EMBL" id="JAAQTL010000001">
    <property type="protein sequence ID" value="NID15408.1"/>
    <property type="molecule type" value="Genomic_DNA"/>
</dbReference>
<dbReference type="Gene3D" id="3.40.50.300">
    <property type="entry name" value="P-loop containing nucleotide triphosphate hydrolases"/>
    <property type="match status" value="1"/>
</dbReference>
<evidence type="ECO:0000256" key="5">
    <source>
        <dbReference type="ARBA" id="ARBA00022801"/>
    </source>
</evidence>
<dbReference type="GO" id="GO:0016787">
    <property type="term" value="F:hydrolase activity"/>
    <property type="evidence" value="ECO:0007669"/>
    <property type="project" value="UniProtKB-KW"/>
</dbReference>
<dbReference type="GO" id="GO:0005829">
    <property type="term" value="C:cytosol"/>
    <property type="evidence" value="ECO:0007669"/>
    <property type="project" value="TreeGrafter"/>
</dbReference>
<evidence type="ECO:0000256" key="1">
    <source>
        <dbReference type="ARBA" id="ARBA00008428"/>
    </source>
</evidence>
<dbReference type="InterPro" id="IPR007694">
    <property type="entry name" value="DNA_helicase_DnaB-like_C"/>
</dbReference>
<evidence type="ECO:0000256" key="2">
    <source>
        <dbReference type="ARBA" id="ARBA00022515"/>
    </source>
</evidence>
<evidence type="ECO:0000256" key="9">
    <source>
        <dbReference type="ARBA" id="ARBA00023235"/>
    </source>
</evidence>
<evidence type="ECO:0000256" key="11">
    <source>
        <dbReference type="ARBA" id="ARBA00048954"/>
    </source>
</evidence>
<feature type="domain" description="SF4 helicase" evidence="12">
    <location>
        <begin position="155"/>
        <end position="416"/>
    </location>
</feature>
<dbReference type="GO" id="GO:0043139">
    <property type="term" value="F:5'-3' DNA helicase activity"/>
    <property type="evidence" value="ECO:0007669"/>
    <property type="project" value="UniProtKB-EC"/>
</dbReference>
<dbReference type="InterPro" id="IPR016136">
    <property type="entry name" value="DNA_helicase_N/primase_C"/>
</dbReference>
<dbReference type="SUPFAM" id="SSF52540">
    <property type="entry name" value="P-loop containing nucleoside triphosphate hydrolases"/>
    <property type="match status" value="1"/>
</dbReference>
<organism evidence="13 14">
    <name type="scientific">Luteibacter yeojuensis</name>
    <dbReference type="NCBI Taxonomy" id="345309"/>
    <lineage>
        <taxon>Bacteria</taxon>
        <taxon>Pseudomonadati</taxon>
        <taxon>Pseudomonadota</taxon>
        <taxon>Gammaproteobacteria</taxon>
        <taxon>Lysobacterales</taxon>
        <taxon>Rhodanobacteraceae</taxon>
        <taxon>Luteibacter</taxon>
    </lineage>
</organism>
<evidence type="ECO:0000313" key="13">
    <source>
        <dbReference type="EMBL" id="NID15408.1"/>
    </source>
</evidence>
<dbReference type="PANTHER" id="PTHR30153">
    <property type="entry name" value="REPLICATIVE DNA HELICASE DNAB"/>
    <property type="match status" value="1"/>
</dbReference>
<dbReference type="InterPro" id="IPR027417">
    <property type="entry name" value="P-loop_NTPase"/>
</dbReference>
<keyword evidence="8" id="KW-0238">DNA-binding</keyword>
<dbReference type="GO" id="GO:0005524">
    <property type="term" value="F:ATP binding"/>
    <property type="evidence" value="ECO:0007669"/>
    <property type="project" value="UniProtKB-KW"/>
</dbReference>
<keyword evidence="14" id="KW-1185">Reference proteome</keyword>
<protein>
    <recommendedName>
        <fullName evidence="10">DNA 5'-3' helicase</fullName>
        <ecNumber evidence="10">5.6.2.3</ecNumber>
    </recommendedName>
</protein>
<comment type="similarity">
    <text evidence="1">Belongs to the helicase family. DnaB subfamily.</text>
</comment>
<dbReference type="GO" id="GO:1990077">
    <property type="term" value="C:primosome complex"/>
    <property type="evidence" value="ECO:0007669"/>
    <property type="project" value="UniProtKB-KW"/>
</dbReference>
<comment type="catalytic activity">
    <reaction evidence="11">
        <text>ATP + H2O = ADP + phosphate + H(+)</text>
        <dbReference type="Rhea" id="RHEA:13065"/>
        <dbReference type="ChEBI" id="CHEBI:15377"/>
        <dbReference type="ChEBI" id="CHEBI:15378"/>
        <dbReference type="ChEBI" id="CHEBI:30616"/>
        <dbReference type="ChEBI" id="CHEBI:43474"/>
        <dbReference type="ChEBI" id="CHEBI:456216"/>
        <dbReference type="EC" id="5.6.2.3"/>
    </reaction>
</comment>
<name>A0A7X5TQ31_9GAMM</name>
<evidence type="ECO:0000313" key="14">
    <source>
        <dbReference type="Proteomes" id="UP000518878"/>
    </source>
</evidence>
<evidence type="ECO:0000256" key="3">
    <source>
        <dbReference type="ARBA" id="ARBA00022705"/>
    </source>
</evidence>
<evidence type="ECO:0000256" key="4">
    <source>
        <dbReference type="ARBA" id="ARBA00022741"/>
    </source>
</evidence>
<dbReference type="CDD" id="cd00984">
    <property type="entry name" value="DnaB_C"/>
    <property type="match status" value="1"/>
</dbReference>
<evidence type="ECO:0000256" key="7">
    <source>
        <dbReference type="ARBA" id="ARBA00022840"/>
    </source>
</evidence>
<keyword evidence="9" id="KW-0413">Isomerase</keyword>
<dbReference type="SUPFAM" id="SSF48024">
    <property type="entry name" value="N-terminal domain of DnaB helicase"/>
    <property type="match status" value="1"/>
</dbReference>
<keyword evidence="4" id="KW-0547">Nucleotide-binding</keyword>
<keyword evidence="6 13" id="KW-0347">Helicase</keyword>
<dbReference type="Pfam" id="PF03796">
    <property type="entry name" value="DnaB_C"/>
    <property type="match status" value="1"/>
</dbReference>
<dbReference type="RefSeq" id="WP_166699155.1">
    <property type="nucleotide sequence ID" value="NZ_JAAQTL010000001.1"/>
</dbReference>
<dbReference type="Pfam" id="PF00772">
    <property type="entry name" value="DnaB"/>
    <property type="match status" value="1"/>
</dbReference>
<sequence length="439" mass="47371">MSAILPEIAVLGCCMAEPKAYWQIAASLAPEDFTHAARAALFAEIAARAKAGQLFDAVTIGTDRPELNDLAMDAMLAEGWRVSNVAGYAERVAAQSLVRRLRQAGARIANLDDEDPYGQAQKILAACAPRNQGTVRHIREFAKEAVADLQSRYEATEELTGLPTGIPELDEVTGGFQAPDLVVIAARPSVGKTAMLLQVVRSIATAGKATAVFSLEMSGKQLTDRLTSAVGVIDGTLLRRPKAMDESDWGRWARACEAISGMPIYIDDTAGVSVEAICARTRQLKAQLDETDTPLGAIAIDYLQLIKKGKAENTTTAIGDITAALKNLAKELNIVVILLSQLNREAEGKEPNMSHLRDSGSIEQDADVILFLWRPKPKFFTFIELIVGKQRNGVTIKLALQADYKYMTFHVTDKIPVGVSSDAVTRADAAWGAAMGEDF</sequence>
<dbReference type="GO" id="GO:0006269">
    <property type="term" value="P:DNA replication, synthesis of primer"/>
    <property type="evidence" value="ECO:0007669"/>
    <property type="project" value="UniProtKB-KW"/>
</dbReference>
<keyword evidence="2" id="KW-0639">Primosome</keyword>
<evidence type="ECO:0000259" key="12">
    <source>
        <dbReference type="PROSITE" id="PS51199"/>
    </source>
</evidence>
<dbReference type="GO" id="GO:0003677">
    <property type="term" value="F:DNA binding"/>
    <property type="evidence" value="ECO:0007669"/>
    <property type="project" value="UniProtKB-KW"/>
</dbReference>
<comment type="caution">
    <text evidence="13">The sequence shown here is derived from an EMBL/GenBank/DDBJ whole genome shotgun (WGS) entry which is preliminary data.</text>
</comment>
<dbReference type="EC" id="5.6.2.3" evidence="10"/>
<reference evidence="13 14" key="1">
    <citation type="journal article" date="2006" name="Int. J. Syst. Evol. Microbiol.">
        <title>Dyella yeojuensis sp. nov., isolated from greenhouse soil in Korea.</title>
        <authorList>
            <person name="Kim B.Y."/>
            <person name="Weon H.Y."/>
            <person name="Lee K.H."/>
            <person name="Seok S.J."/>
            <person name="Kwon S.W."/>
            <person name="Go S.J."/>
            <person name="Stackebrandt E."/>
        </authorList>
    </citation>
    <scope>NUCLEOTIDE SEQUENCE [LARGE SCALE GENOMIC DNA]</scope>
    <source>
        <strain evidence="13 14">DSM 17673</strain>
    </source>
</reference>
<evidence type="ECO:0000256" key="10">
    <source>
        <dbReference type="ARBA" id="ARBA00044969"/>
    </source>
</evidence>
<keyword evidence="3" id="KW-0235">DNA replication</keyword>
<dbReference type="PANTHER" id="PTHR30153:SF2">
    <property type="entry name" value="REPLICATIVE DNA HELICASE"/>
    <property type="match status" value="1"/>
</dbReference>
<dbReference type="PROSITE" id="PS51199">
    <property type="entry name" value="SF4_HELICASE"/>
    <property type="match status" value="1"/>
</dbReference>
<keyword evidence="5" id="KW-0378">Hydrolase</keyword>
<dbReference type="InterPro" id="IPR007693">
    <property type="entry name" value="DNA_helicase_DnaB-like_N"/>
</dbReference>
<dbReference type="Gene3D" id="1.10.860.10">
    <property type="entry name" value="DNAb Helicase, Chain A"/>
    <property type="match status" value="1"/>
</dbReference>
<keyword evidence="7" id="KW-0067">ATP-binding</keyword>
<dbReference type="InterPro" id="IPR036185">
    <property type="entry name" value="DNA_heli_DnaB-like_N_sf"/>
</dbReference>
<accession>A0A7X5TQ31</accession>